<dbReference type="RefSeq" id="WP_283827358.1">
    <property type="nucleotide sequence ID" value="NZ_JASDDP010000023.1"/>
</dbReference>
<dbReference type="Proteomes" id="UP001224428">
    <property type="component" value="Unassembled WGS sequence"/>
</dbReference>
<gene>
    <name evidence="1" type="ORF">QLQ80_02585</name>
</gene>
<dbReference type="AlphaFoldDB" id="A0AAJ1PSY1"/>
<evidence type="ECO:0000313" key="1">
    <source>
        <dbReference type="EMBL" id="MDJ1645956.1"/>
    </source>
</evidence>
<organism evidence="1 2">
    <name type="scientific">Mycoplasma phocimorsus</name>
    <dbReference type="NCBI Taxonomy" id="3045839"/>
    <lineage>
        <taxon>Bacteria</taxon>
        <taxon>Bacillati</taxon>
        <taxon>Mycoplasmatota</taxon>
        <taxon>Mollicutes</taxon>
        <taxon>Mycoplasmataceae</taxon>
        <taxon>Mycoplasma</taxon>
    </lineage>
</organism>
<proteinExistence type="predicted"/>
<name>A0AAJ1PSY1_9MOLU</name>
<evidence type="ECO:0000313" key="2">
    <source>
        <dbReference type="Proteomes" id="UP001224428"/>
    </source>
</evidence>
<dbReference type="EMBL" id="JASDDP010000023">
    <property type="protein sequence ID" value="MDJ1645956.1"/>
    <property type="molecule type" value="Genomic_DNA"/>
</dbReference>
<accession>A0AAJ1PSY1</accession>
<comment type="caution">
    <text evidence="1">The sequence shown here is derived from an EMBL/GenBank/DDBJ whole genome shotgun (WGS) entry which is preliminary data.</text>
</comment>
<reference evidence="1" key="1">
    <citation type="submission" date="2023-05" db="EMBL/GenBank/DDBJ databases">
        <title>Mycoplasma phocimorsus sp. nov., isolated from Scandinavian patients with seal finger or septic arthritis after contact with seals.</title>
        <authorList>
            <person name="Skafte-Holm A."/>
            <person name="Pedersen T.R."/>
            <person name="Froelund M."/>
            <person name="Stegger M."/>
            <person name="Qvortrup K."/>
            <person name="Michaels D.L."/>
            <person name="Brown D.R."/>
            <person name="Jensen J.S."/>
        </authorList>
    </citation>
    <scope>NUCLEOTIDE SEQUENCE</scope>
    <source>
        <strain evidence="1">M5725</strain>
    </source>
</reference>
<sequence length="48" mass="6000">MFRHFTKEEYKIIFKKYERLRIERTIKIAINDSRKLAFIKNATLPEWL</sequence>
<keyword evidence="2" id="KW-1185">Reference proteome</keyword>
<protein>
    <submittedName>
        <fullName evidence="1">Uncharacterized protein</fullName>
    </submittedName>
</protein>